<dbReference type="InterPro" id="IPR001926">
    <property type="entry name" value="TrpB-like_PALP"/>
</dbReference>
<dbReference type="Ensembl" id="ENSRNOT00000001882.8">
    <property type="protein sequence ID" value="ENSRNOP00000001882.9"/>
    <property type="gene ID" value="ENSRNOG00000001391.8"/>
</dbReference>
<reference evidence="7" key="2">
    <citation type="submission" date="2025-08" db="UniProtKB">
        <authorList>
            <consortium name="Ensembl"/>
        </authorList>
    </citation>
    <scope>IDENTIFICATION</scope>
    <source>
        <strain evidence="7">Brown Norway</strain>
    </source>
</reference>
<dbReference type="SUPFAM" id="SSF53686">
    <property type="entry name" value="Tryptophan synthase beta subunit-like PLP-dependent enzymes"/>
    <property type="match status" value="1"/>
</dbReference>
<dbReference type="GeneTree" id="ENSGT00940000160713"/>
<keyword evidence="8" id="KW-1185">Reference proteome</keyword>
<evidence type="ECO:0000256" key="1">
    <source>
        <dbReference type="ARBA" id="ARBA00001933"/>
    </source>
</evidence>
<reference evidence="7" key="3">
    <citation type="submission" date="2025-09" db="UniProtKB">
        <authorList>
            <consortium name="Ensembl"/>
        </authorList>
    </citation>
    <scope>IDENTIFICATION</scope>
    <source>
        <strain evidence="7">Brown Norway</strain>
    </source>
</reference>
<dbReference type="AlphaFoldDB" id="A0AAR3BP33"/>
<dbReference type="InterPro" id="IPR050147">
    <property type="entry name" value="Ser/Thr_Dehydratase"/>
</dbReference>
<evidence type="ECO:0000256" key="3">
    <source>
        <dbReference type="ARBA" id="ARBA00023239"/>
    </source>
</evidence>
<dbReference type="Gene3D" id="3.40.50.1100">
    <property type="match status" value="4"/>
</dbReference>
<sequence>MEGASAECVRAEPFHRVTPLLESWALSQVAGMPVFLKYENVQIAGSFKIRGIGHFCQQMAKRGCRHLVCSSGDSTPLCDLWGIRGSGGDGVVHVKSEELLSPLLPGGNAGIAAAYSAQKLGIPVTIVLPESTSKQVVRRLEGEGAEVQLTGKVWDEANVRAQELATRDGWVNVSPFDHPLIWEGNASLVRELKESLRTPPGAVVLAVGGGGLLAGVVAGLLEVGWQHVPIVAMETRGAHSFNAALLAGRLVTLPDITSVARSLGAKTVAARTLECAKECEVLSEVVEDREAVRAVQRFLDDERMLVEPACGAALAAVYSGILGRLQTEGRLSPALDSVVVIVCGGNNISSQQLQELKTQLNCS</sequence>
<proteinExistence type="evidence at protein level"/>
<dbReference type="Pfam" id="PF00291">
    <property type="entry name" value="PALP"/>
    <property type="match status" value="1"/>
</dbReference>
<evidence type="ECO:0000313" key="9">
    <source>
        <dbReference type="RGD" id="1309192"/>
    </source>
</evidence>
<evidence type="ECO:0000256" key="4">
    <source>
        <dbReference type="ARBA" id="ARBA00041766"/>
    </source>
</evidence>
<comment type="cofactor">
    <cofactor evidence="1">
        <name>pyridoxal 5'-phosphate</name>
        <dbReference type="ChEBI" id="CHEBI:597326"/>
    </cofactor>
</comment>
<dbReference type="CDD" id="cd06448">
    <property type="entry name" value="L-Ser-dehyd"/>
    <property type="match status" value="1"/>
</dbReference>
<dbReference type="PANTHER" id="PTHR48078">
    <property type="entry name" value="THREONINE DEHYDRATASE, MITOCHONDRIAL-RELATED"/>
    <property type="match status" value="1"/>
</dbReference>
<accession>A0AAR3BP33</accession>
<keyword evidence="10" id="KW-1267">Proteomics identification</keyword>
<dbReference type="RGD" id="1309192">
    <property type="gene designation" value="Sdsl"/>
</dbReference>
<dbReference type="InterPro" id="IPR036052">
    <property type="entry name" value="TrpB-like_PALP_sf"/>
</dbReference>
<evidence type="ECO:0007829" key="10">
    <source>
        <dbReference type="PeptideAtlas" id="A0AAR3BP33"/>
    </source>
</evidence>
<dbReference type="PANTHER" id="PTHR48078:SF16">
    <property type="entry name" value="SERINE DEHYDRATASE-LIKE"/>
    <property type="match status" value="1"/>
</dbReference>
<evidence type="ECO:0000313" key="7">
    <source>
        <dbReference type="Ensembl" id="ENSRNOP00000001882.9"/>
    </source>
</evidence>
<evidence type="ECO:0000256" key="5">
    <source>
        <dbReference type="ARBA" id="ARBA00042605"/>
    </source>
</evidence>
<evidence type="ECO:0000256" key="2">
    <source>
        <dbReference type="ARBA" id="ARBA00022898"/>
    </source>
</evidence>
<evidence type="ECO:0000313" key="8">
    <source>
        <dbReference type="Proteomes" id="UP000002494"/>
    </source>
</evidence>
<keyword evidence="3" id="KW-0456">Lyase</keyword>
<gene>
    <name evidence="7 9" type="primary">Sdsl</name>
</gene>
<dbReference type="Proteomes" id="UP000002494">
    <property type="component" value="Chromosome 12"/>
</dbReference>
<organism evidence="7 8">
    <name type="scientific">Rattus norvegicus</name>
    <name type="common">Rat</name>
    <dbReference type="NCBI Taxonomy" id="10116"/>
    <lineage>
        <taxon>Eukaryota</taxon>
        <taxon>Metazoa</taxon>
        <taxon>Chordata</taxon>
        <taxon>Craniata</taxon>
        <taxon>Vertebrata</taxon>
        <taxon>Euteleostomi</taxon>
        <taxon>Mammalia</taxon>
        <taxon>Eutheria</taxon>
        <taxon>Euarchontoglires</taxon>
        <taxon>Glires</taxon>
        <taxon>Rodentia</taxon>
        <taxon>Myomorpha</taxon>
        <taxon>Muroidea</taxon>
        <taxon>Muridae</taxon>
        <taxon>Murinae</taxon>
        <taxon>Rattus</taxon>
    </lineage>
</organism>
<name>A0AAR3BP33_RAT</name>
<dbReference type="GO" id="GO:0016829">
    <property type="term" value="F:lyase activity"/>
    <property type="evidence" value="ECO:0007669"/>
    <property type="project" value="UniProtKB-KW"/>
</dbReference>
<keyword evidence="2" id="KW-0663">Pyridoxal phosphate</keyword>
<feature type="domain" description="Tryptophan synthase beta chain-like PALP" evidence="6">
    <location>
        <begin position="106"/>
        <end position="344"/>
    </location>
</feature>
<reference evidence="7" key="1">
    <citation type="submission" date="2024-01" db="EMBL/GenBank/DDBJ databases">
        <title>GRCr8: a new rat reference genome assembly contstructed from accurate long reads and long range scaffolding.</title>
        <authorList>
            <person name="Doris P.A."/>
            <person name="Kalbfleisch T."/>
            <person name="Li K."/>
            <person name="Howe K."/>
            <person name="Wood J."/>
        </authorList>
    </citation>
    <scope>NUCLEOTIDE SEQUENCE [LARGE SCALE GENOMIC DNA]</scope>
    <source>
        <strain evidence="7">Brown Norway</strain>
    </source>
</reference>
<evidence type="ECO:0000259" key="6">
    <source>
        <dbReference type="Pfam" id="PF00291"/>
    </source>
</evidence>
<protein>
    <recommendedName>
        <fullName evidence="4">L-serine deaminase</fullName>
    </recommendedName>
    <alternativeName>
        <fullName evidence="5">L-threonine dehydratase</fullName>
    </alternativeName>
</protein>